<name>A0ABT2CVL7_9BURK</name>
<evidence type="ECO:0000256" key="2">
    <source>
        <dbReference type="RuleBase" id="RU363072"/>
    </source>
</evidence>
<organism evidence="3 4">
    <name type="scientific">Massilia terrae</name>
    <dbReference type="NCBI Taxonomy" id="1811224"/>
    <lineage>
        <taxon>Bacteria</taxon>
        <taxon>Pseudomonadati</taxon>
        <taxon>Pseudomonadota</taxon>
        <taxon>Betaproteobacteria</taxon>
        <taxon>Burkholderiales</taxon>
        <taxon>Oxalobacteraceae</taxon>
        <taxon>Telluria group</taxon>
        <taxon>Massilia</taxon>
    </lineage>
</organism>
<feature type="signal peptide" evidence="2">
    <location>
        <begin position="1"/>
        <end position="23"/>
    </location>
</feature>
<dbReference type="Gene3D" id="2.40.160.180">
    <property type="entry name" value="Carbohydrate-selective porin OprB"/>
    <property type="match status" value="1"/>
</dbReference>
<evidence type="ECO:0000313" key="4">
    <source>
        <dbReference type="Proteomes" id="UP001204621"/>
    </source>
</evidence>
<feature type="chain" id="PRO_5044993451" evidence="2">
    <location>
        <begin position="24"/>
        <end position="434"/>
    </location>
</feature>
<keyword evidence="2" id="KW-0732">Signal</keyword>
<comment type="caution">
    <text evidence="3">The sequence shown here is derived from an EMBL/GenBank/DDBJ whole genome shotgun (WGS) entry which is preliminary data.</text>
</comment>
<keyword evidence="4" id="KW-1185">Reference proteome</keyword>
<reference evidence="3 4" key="1">
    <citation type="submission" date="2022-08" db="EMBL/GenBank/DDBJ databases">
        <title>Reclassification of Massilia species as members of the genera Telluria, Duganella, Pseudoduganella, Mokoshia gen. nov. and Zemynaea gen. nov. using orthogonal and non-orthogonal genome-based approaches.</title>
        <authorList>
            <person name="Bowman J.P."/>
        </authorList>
    </citation>
    <scope>NUCLEOTIDE SEQUENCE [LARGE SCALE GENOMIC DNA]</scope>
    <source>
        <strain evidence="3 4">JCM 31606</strain>
    </source>
</reference>
<evidence type="ECO:0000313" key="3">
    <source>
        <dbReference type="EMBL" id="MCS0658023.1"/>
    </source>
</evidence>
<sequence length="434" mass="46523">MNKPIHALCQLALLGLAAARATAAPEDWALHAQATNVYQKNASFRSSYSGPNSLDARGDTEETTDLTLYAGLRLGRATELWINPEIDQGFGLADTTGMAGFPSGEAYKVGAHAPYLRVPRLFLRHVLALGTEAEAVEGGANQLAGSVPNDSLTLTAGKFAVTDIFDSNRYAHDPRADFLNWAVIDAGAFDYAADPWGFTYGVAAELARGARTWRAGLFQLSPLPNDKIVKPRFGQYMLVGELEQRYQWRGHPGALRLLGFANKARMGRYDDAVALAGAGAAPDIALVRRPGWRAGLALNLEQELDAGIGLFARASANDGSKEAYEFTEINRSLAAGLVVEGERWGRAGDRLGVAAVANQLSGDARAYLARGGLGILIGDGALSYGAEKIVEAYYAARLASWLNLSLDVQRASNPAYNKSRGPVPIYALRLHAQF</sequence>
<dbReference type="InterPro" id="IPR007049">
    <property type="entry name" value="Carb-sel_porin_OprB"/>
</dbReference>
<dbReference type="RefSeq" id="WP_258811214.1">
    <property type="nucleotide sequence ID" value="NZ_JANUGU010000002.1"/>
</dbReference>
<accession>A0ABT2CVL7</accession>
<proteinExistence type="inferred from homology"/>
<gene>
    <name evidence="3" type="ORF">NX778_08100</name>
</gene>
<protein>
    <submittedName>
        <fullName evidence="3">Carbohydrate porin</fullName>
    </submittedName>
</protein>
<dbReference type="InterPro" id="IPR038673">
    <property type="entry name" value="OprB_sf"/>
</dbReference>
<dbReference type="EMBL" id="JANUGU010000002">
    <property type="protein sequence ID" value="MCS0658023.1"/>
    <property type="molecule type" value="Genomic_DNA"/>
</dbReference>
<dbReference type="Proteomes" id="UP001204621">
    <property type="component" value="Unassembled WGS sequence"/>
</dbReference>
<dbReference type="Pfam" id="PF04966">
    <property type="entry name" value="OprB"/>
    <property type="match status" value="1"/>
</dbReference>
<comment type="similarity">
    <text evidence="1 2">Belongs to the OprB family.</text>
</comment>
<evidence type="ECO:0000256" key="1">
    <source>
        <dbReference type="ARBA" id="ARBA00008769"/>
    </source>
</evidence>